<feature type="compositionally biased region" description="Polar residues" evidence="12">
    <location>
        <begin position="1204"/>
        <end position="1223"/>
    </location>
</feature>
<dbReference type="GeneID" id="80877621"/>
<feature type="region of interest" description="Disordered" evidence="12">
    <location>
        <begin position="231"/>
        <end position="293"/>
    </location>
</feature>
<gene>
    <name evidence="15" type="primary">fft2</name>
    <name evidence="15" type="ORF">SOMG_04145</name>
</gene>
<evidence type="ECO:0000259" key="13">
    <source>
        <dbReference type="PROSITE" id="PS51192"/>
    </source>
</evidence>
<dbReference type="CDD" id="cd17998">
    <property type="entry name" value="DEXHc_SMARCAD1"/>
    <property type="match status" value="1"/>
</dbReference>
<dbReference type="GO" id="GO:0005634">
    <property type="term" value="C:nucleus"/>
    <property type="evidence" value="ECO:0007669"/>
    <property type="project" value="UniProtKB-SubCell"/>
</dbReference>
<dbReference type="PROSITE" id="PS51192">
    <property type="entry name" value="HELICASE_ATP_BIND_1"/>
    <property type="match status" value="1"/>
</dbReference>
<dbReference type="GO" id="GO:0005694">
    <property type="term" value="C:chromosome"/>
    <property type="evidence" value="ECO:0007669"/>
    <property type="project" value="UniProtKB-ARBA"/>
</dbReference>
<keyword evidence="9" id="KW-0238">DNA-binding</keyword>
<organism evidence="15 16">
    <name type="scientific">Schizosaccharomyces osmophilus</name>
    <dbReference type="NCBI Taxonomy" id="2545709"/>
    <lineage>
        <taxon>Eukaryota</taxon>
        <taxon>Fungi</taxon>
        <taxon>Dikarya</taxon>
        <taxon>Ascomycota</taxon>
        <taxon>Taphrinomycotina</taxon>
        <taxon>Schizosaccharomycetes</taxon>
        <taxon>Schizosaccharomycetales</taxon>
        <taxon>Schizosaccharomycetaceae</taxon>
        <taxon>Schizosaccharomyces</taxon>
    </lineage>
</organism>
<feature type="domain" description="Helicase C-terminal" evidence="14">
    <location>
        <begin position="969"/>
        <end position="1123"/>
    </location>
</feature>
<evidence type="ECO:0000313" key="16">
    <source>
        <dbReference type="Proteomes" id="UP001212411"/>
    </source>
</evidence>
<feature type="region of interest" description="Disordered" evidence="12">
    <location>
        <begin position="479"/>
        <end position="500"/>
    </location>
</feature>
<dbReference type="PANTHER" id="PTHR10799">
    <property type="entry name" value="SNF2/RAD54 HELICASE FAMILY"/>
    <property type="match status" value="1"/>
</dbReference>
<feature type="compositionally biased region" description="Polar residues" evidence="12">
    <location>
        <begin position="255"/>
        <end position="279"/>
    </location>
</feature>
<dbReference type="CDD" id="cd18793">
    <property type="entry name" value="SF2_C_SNF"/>
    <property type="match status" value="1"/>
</dbReference>
<dbReference type="AlphaFoldDB" id="A0AAF0AYV7"/>
<evidence type="ECO:0000256" key="8">
    <source>
        <dbReference type="ARBA" id="ARBA00022853"/>
    </source>
</evidence>
<evidence type="ECO:0000256" key="11">
    <source>
        <dbReference type="ARBA" id="ARBA00047995"/>
    </source>
</evidence>
<dbReference type="Pfam" id="PF00271">
    <property type="entry name" value="Helicase_C"/>
    <property type="match status" value="1"/>
</dbReference>
<dbReference type="Gene3D" id="3.40.50.10810">
    <property type="entry name" value="Tandem AAA-ATPase domain"/>
    <property type="match status" value="1"/>
</dbReference>
<dbReference type="InterPro" id="IPR001650">
    <property type="entry name" value="Helicase_C-like"/>
</dbReference>
<dbReference type="Gene3D" id="3.40.50.300">
    <property type="entry name" value="P-loop containing nucleotide triphosphate hydrolases"/>
    <property type="match status" value="1"/>
</dbReference>
<dbReference type="SUPFAM" id="SSF52540">
    <property type="entry name" value="P-loop containing nucleoside triphosphate hydrolases"/>
    <property type="match status" value="2"/>
</dbReference>
<evidence type="ECO:0000256" key="3">
    <source>
        <dbReference type="ARBA" id="ARBA00012551"/>
    </source>
</evidence>
<dbReference type="GO" id="GO:0003677">
    <property type="term" value="F:DNA binding"/>
    <property type="evidence" value="ECO:0007669"/>
    <property type="project" value="UniProtKB-KW"/>
</dbReference>
<feature type="compositionally biased region" description="Polar residues" evidence="12">
    <location>
        <begin position="367"/>
        <end position="377"/>
    </location>
</feature>
<reference evidence="15 16" key="1">
    <citation type="journal article" date="2023" name="G3 (Bethesda)">
        <title>A high-quality reference genome for the fission yeast Schizosaccharomyces osmophilus.</title>
        <authorList>
            <person name="Jia G.S."/>
            <person name="Zhang W.C."/>
            <person name="Liang Y."/>
            <person name="Liu X.H."/>
            <person name="Rhind N."/>
            <person name="Pidoux A."/>
            <person name="Brysch-Herzberg M."/>
            <person name="Du L.L."/>
        </authorList>
    </citation>
    <scope>NUCLEOTIDE SEQUENCE [LARGE SCALE GENOMIC DNA]</scope>
    <source>
        <strain evidence="15 16">CBS 15793</strain>
    </source>
</reference>
<dbReference type="InterPro" id="IPR027417">
    <property type="entry name" value="P-loop_NTPase"/>
</dbReference>
<keyword evidence="7" id="KW-0067">ATP-binding</keyword>
<feature type="compositionally biased region" description="Low complexity" evidence="12">
    <location>
        <begin position="37"/>
        <end position="49"/>
    </location>
</feature>
<evidence type="ECO:0000256" key="6">
    <source>
        <dbReference type="ARBA" id="ARBA00022806"/>
    </source>
</evidence>
<dbReference type="EMBL" id="CP115613">
    <property type="protein sequence ID" value="WBW74899.1"/>
    <property type="molecule type" value="Genomic_DNA"/>
</dbReference>
<comment type="similarity">
    <text evidence="2">Belongs to the SNF2/RAD54 helicase family.</text>
</comment>
<evidence type="ECO:0000313" key="15">
    <source>
        <dbReference type="EMBL" id="WBW74899.1"/>
    </source>
</evidence>
<feature type="compositionally biased region" description="Low complexity" evidence="12">
    <location>
        <begin position="231"/>
        <end position="244"/>
    </location>
</feature>
<feature type="region of interest" description="Disordered" evidence="12">
    <location>
        <begin position="1"/>
        <end position="68"/>
    </location>
</feature>
<keyword evidence="8" id="KW-0156">Chromatin regulator</keyword>
<feature type="region of interest" description="Disordered" evidence="12">
    <location>
        <begin position="1129"/>
        <end position="1261"/>
    </location>
</feature>
<dbReference type="Pfam" id="PF00176">
    <property type="entry name" value="SNF2-rel_dom"/>
    <property type="match status" value="1"/>
</dbReference>
<dbReference type="GO" id="GO:0140658">
    <property type="term" value="F:ATP-dependent chromatin remodeler activity"/>
    <property type="evidence" value="ECO:0007669"/>
    <property type="project" value="UniProtKB-ARBA"/>
</dbReference>
<keyword evidence="10" id="KW-0539">Nucleus</keyword>
<protein>
    <recommendedName>
        <fullName evidence="3">DNA helicase</fullName>
        <ecNumber evidence="3">3.6.4.12</ecNumber>
    </recommendedName>
</protein>
<dbReference type="InterPro" id="IPR000330">
    <property type="entry name" value="SNF2_N"/>
</dbReference>
<dbReference type="PROSITE" id="PS51194">
    <property type="entry name" value="HELICASE_CTER"/>
    <property type="match status" value="1"/>
</dbReference>
<feature type="compositionally biased region" description="Basic and acidic residues" evidence="12">
    <location>
        <begin position="1177"/>
        <end position="1203"/>
    </location>
</feature>
<dbReference type="EC" id="3.6.4.12" evidence="3"/>
<evidence type="ECO:0000256" key="9">
    <source>
        <dbReference type="ARBA" id="ARBA00023125"/>
    </source>
</evidence>
<dbReference type="SMART" id="SM00490">
    <property type="entry name" value="HELICc"/>
    <property type="match status" value="1"/>
</dbReference>
<keyword evidence="4" id="KW-0547">Nucleotide-binding</keyword>
<evidence type="ECO:0000256" key="2">
    <source>
        <dbReference type="ARBA" id="ARBA00007025"/>
    </source>
</evidence>
<feature type="region of interest" description="Disordered" evidence="12">
    <location>
        <begin position="367"/>
        <end position="427"/>
    </location>
</feature>
<evidence type="ECO:0000256" key="5">
    <source>
        <dbReference type="ARBA" id="ARBA00022801"/>
    </source>
</evidence>
<dbReference type="FunFam" id="3.40.50.10810:FF:000014">
    <property type="entry name" value="SWI/SNF-related matrix-associated actin-dependent regulator of chromatin subfamily A containing DEAD/H box 1"/>
    <property type="match status" value="1"/>
</dbReference>
<dbReference type="Proteomes" id="UP001212411">
    <property type="component" value="Chromosome 3"/>
</dbReference>
<feature type="compositionally biased region" description="Basic and acidic residues" evidence="12">
    <location>
        <begin position="857"/>
        <end position="871"/>
    </location>
</feature>
<dbReference type="SMART" id="SM00487">
    <property type="entry name" value="DEXDc"/>
    <property type="match status" value="1"/>
</dbReference>
<keyword evidence="16" id="KW-1185">Reference proteome</keyword>
<evidence type="ECO:0000256" key="4">
    <source>
        <dbReference type="ARBA" id="ARBA00022741"/>
    </source>
</evidence>
<evidence type="ECO:0000259" key="14">
    <source>
        <dbReference type="PROSITE" id="PS51194"/>
    </source>
</evidence>
<feature type="compositionally biased region" description="Acidic residues" evidence="12">
    <location>
        <begin position="415"/>
        <end position="427"/>
    </location>
</feature>
<dbReference type="KEGG" id="som:SOMG_04145"/>
<dbReference type="GO" id="GO:0003678">
    <property type="term" value="F:DNA helicase activity"/>
    <property type="evidence" value="ECO:0007669"/>
    <property type="project" value="UniProtKB-EC"/>
</dbReference>
<evidence type="ECO:0000256" key="10">
    <source>
        <dbReference type="ARBA" id="ARBA00023242"/>
    </source>
</evidence>
<feature type="domain" description="Helicase ATP-binding" evidence="13">
    <location>
        <begin position="601"/>
        <end position="769"/>
    </location>
</feature>
<feature type="compositionally biased region" description="Basic and acidic residues" evidence="12">
    <location>
        <begin position="1145"/>
        <end position="1155"/>
    </location>
</feature>
<keyword evidence="6" id="KW-0347">Helicase</keyword>
<dbReference type="InterPro" id="IPR014001">
    <property type="entry name" value="Helicase_ATP-bd"/>
</dbReference>
<dbReference type="RefSeq" id="XP_056039142.1">
    <property type="nucleotide sequence ID" value="XM_056182932.1"/>
</dbReference>
<dbReference type="GO" id="GO:0005524">
    <property type="term" value="F:ATP binding"/>
    <property type="evidence" value="ECO:0007669"/>
    <property type="project" value="UniProtKB-KW"/>
</dbReference>
<evidence type="ECO:0000256" key="7">
    <source>
        <dbReference type="ARBA" id="ARBA00022840"/>
    </source>
</evidence>
<feature type="compositionally biased region" description="Polar residues" evidence="12">
    <location>
        <begin position="57"/>
        <end position="68"/>
    </location>
</feature>
<dbReference type="InterPro" id="IPR038718">
    <property type="entry name" value="SNF2-like_sf"/>
</dbReference>
<keyword evidence="5" id="KW-0378">Hydrolase</keyword>
<accession>A0AAF0AYV7</accession>
<comment type="subcellular location">
    <subcellularLocation>
        <location evidence="1">Nucleus</location>
    </subcellularLocation>
</comment>
<feature type="region of interest" description="Disordered" evidence="12">
    <location>
        <begin position="855"/>
        <end position="882"/>
    </location>
</feature>
<dbReference type="GO" id="GO:0016787">
    <property type="term" value="F:hydrolase activity"/>
    <property type="evidence" value="ECO:0007669"/>
    <property type="project" value="UniProtKB-KW"/>
</dbReference>
<name>A0AAF0AYV7_9SCHI</name>
<comment type="catalytic activity">
    <reaction evidence="11">
        <text>ATP + H2O = ADP + phosphate + H(+)</text>
        <dbReference type="Rhea" id="RHEA:13065"/>
        <dbReference type="ChEBI" id="CHEBI:15377"/>
        <dbReference type="ChEBI" id="CHEBI:15378"/>
        <dbReference type="ChEBI" id="CHEBI:30616"/>
        <dbReference type="ChEBI" id="CHEBI:43474"/>
        <dbReference type="ChEBI" id="CHEBI:456216"/>
        <dbReference type="EC" id="3.6.4.12"/>
    </reaction>
</comment>
<sequence length="1261" mass="141045">MLPDYLSDNRKRKFGEDQTPSGEVASSGGGFNAPYASTSPSGLSSVGSSQHPYVSGASPSNAPQSPYVSTAASNHYQIPNYGYYSYGSSNPSLVGDPNPNLASPYTMPNTQNHPYGLMPSAPSAAAYMGGLPPQPIPSYPANTSYDYGSNVSQMPPLTGVSPGMPNVPSRLPSIHSLQQQQSAYPGYNSPYHYNNDYMGNVSALSNANAGGLLNSSNPVMPAVDNNNFYNSSASTTPATNTLPSYTRSKPRSTSHPRSSSIQHASATPPDNTPSFSSPPIKTDASTKDPRKNPNYAMQCVQWIRSFIPQADIGTTINALAQNNWEETTALSVLSRQFLNHDVSAELQQHQAFTHGLPDFSSYIPKQETSNRTVQTQKRSIRDKYTQPSAGFPMIPAEEATPIPSYSRKPAKKPVEEDEFYDSGEESDVVVQKDTSALERTVLNFINVSSAKEISDTASCPLAHSKLLLEHRPFNSLTEASIIKHPDDIPSKPGRRGRRRPKIPMGQKIVNVCLETMEGYYAIDNLIARCEDLGKRISDGMASWGIKLKEASGELNIVDMDSLYNKPSYNANYPGFITEQPASLAPDVKLKSYQMIGVNWMNLLYRLGLSGILADEMGLGKTCQVVAFFALLLEQGRTGPHLVVVPSSTLENWLRELARFCPRLRVEPYYGSQQERANIREAIEENNVTYDILVTTYQLATSSKEDRSFLKHQNYDVCVYDEGHYLKNRMSERYKNLMNLTANFRLLLTGTPLQNNLKELVSLLAFILPNMFDSDMEDLDVIFKAKPTADADIEQALLSKQRISRAKTMMTPFVLRRRKAQVLGDLPQKSHHIEYCDLSAEQEKIYNRYAAVQKSQQLKREDKRPKKVKKDEENGENGKPASVGHTLMQLRKATNHALLFREHYDTDTLHKMAKDIMKEEQYKNANEQYIFEDMEIMSDFELHRLCCNFSTLQPYLLKDEPWMDSGKILKLKKMIPEMKQKGDRILLFSQFTQMLDILEQVLDSLKISYVRLDGSTQVETRQDIIDQFHREPDVTVFLLSTRAGGFGINLACANVVILYDCSYNPFDDLQAEDRAHRVGQMRDVRVIRLITKETVEEYIQRLANTKLALDMSLSSDGKDREELGERLVQDMFDKEDHDNEGDTETDNTKKIQTKEELQEDESKEEPKSIEPETTADATKLEITKQEEPSNNEDQVKPDEKKVEDNSSLNNPSSNITEAASSSNAIEEGKESDDTTSLATSEEKPSAAELSSQTAEEDHLKAV</sequence>
<proteinExistence type="inferred from homology"/>
<evidence type="ECO:0000256" key="12">
    <source>
        <dbReference type="SAM" id="MobiDB-lite"/>
    </source>
</evidence>
<evidence type="ECO:0000256" key="1">
    <source>
        <dbReference type="ARBA" id="ARBA00004123"/>
    </source>
</evidence>
<dbReference type="InterPro" id="IPR049730">
    <property type="entry name" value="SNF2/RAD54-like_C"/>
</dbReference>